<organism evidence="2 3">
    <name type="scientific">Portunus trituberculatus</name>
    <name type="common">Swimming crab</name>
    <name type="synonym">Neptunus trituberculatus</name>
    <dbReference type="NCBI Taxonomy" id="210409"/>
    <lineage>
        <taxon>Eukaryota</taxon>
        <taxon>Metazoa</taxon>
        <taxon>Ecdysozoa</taxon>
        <taxon>Arthropoda</taxon>
        <taxon>Crustacea</taxon>
        <taxon>Multicrustacea</taxon>
        <taxon>Malacostraca</taxon>
        <taxon>Eumalacostraca</taxon>
        <taxon>Eucarida</taxon>
        <taxon>Decapoda</taxon>
        <taxon>Pleocyemata</taxon>
        <taxon>Brachyura</taxon>
        <taxon>Eubrachyura</taxon>
        <taxon>Portunoidea</taxon>
        <taxon>Portunidae</taxon>
        <taxon>Portuninae</taxon>
        <taxon>Portunus</taxon>
    </lineage>
</organism>
<evidence type="ECO:0000313" key="3">
    <source>
        <dbReference type="Proteomes" id="UP000324222"/>
    </source>
</evidence>
<dbReference type="InterPro" id="IPR014756">
    <property type="entry name" value="Ig_E-set"/>
</dbReference>
<keyword evidence="3" id="KW-1185">Reference proteome</keyword>
<reference evidence="2 3" key="1">
    <citation type="submission" date="2019-05" db="EMBL/GenBank/DDBJ databases">
        <title>Another draft genome of Portunus trituberculatus and its Hox gene families provides insights of decapod evolution.</title>
        <authorList>
            <person name="Jeong J.-H."/>
            <person name="Song I."/>
            <person name="Kim S."/>
            <person name="Choi T."/>
            <person name="Kim D."/>
            <person name="Ryu S."/>
            <person name="Kim W."/>
        </authorList>
    </citation>
    <scope>NUCLEOTIDE SEQUENCE [LARGE SCALE GENOMIC DNA]</scope>
    <source>
        <tissue evidence="2">Muscle</tissue>
    </source>
</reference>
<dbReference type="InterPro" id="IPR013783">
    <property type="entry name" value="Ig-like_fold"/>
</dbReference>
<accession>A0A5B7JPX8</accession>
<protein>
    <submittedName>
        <fullName evidence="2">Uncharacterized protein</fullName>
    </submittedName>
</protein>
<feature type="repeat" description="Filamin" evidence="1">
    <location>
        <begin position="1"/>
        <end position="104"/>
    </location>
</feature>
<dbReference type="PROSITE" id="PS50194">
    <property type="entry name" value="FILAMIN_REPEAT"/>
    <property type="match status" value="1"/>
</dbReference>
<dbReference type="EMBL" id="VSRR010101248">
    <property type="protein sequence ID" value="MPC95177.1"/>
    <property type="molecule type" value="Genomic_DNA"/>
</dbReference>
<dbReference type="Gene3D" id="2.60.40.10">
    <property type="entry name" value="Immunoglobulins"/>
    <property type="match status" value="1"/>
</dbReference>
<dbReference type="SUPFAM" id="SSF81296">
    <property type="entry name" value="E set domains"/>
    <property type="match status" value="1"/>
</dbReference>
<evidence type="ECO:0000256" key="1">
    <source>
        <dbReference type="PROSITE-ProRule" id="PRU00087"/>
    </source>
</evidence>
<dbReference type="Proteomes" id="UP000324222">
    <property type="component" value="Unassembled WGS sequence"/>
</dbReference>
<comment type="caution">
    <text evidence="2">The sequence shown here is derived from an EMBL/GenBank/DDBJ whole genome shotgun (WGS) entry which is preliminary data.</text>
</comment>
<dbReference type="AlphaFoldDB" id="A0A5B7JPX8"/>
<name>A0A5B7JPX8_PORTR</name>
<dbReference type="InterPro" id="IPR017868">
    <property type="entry name" value="Filamin/ABP280_repeat-like"/>
</dbReference>
<proteinExistence type="predicted"/>
<evidence type="ECO:0000313" key="2">
    <source>
        <dbReference type="EMBL" id="MPC95177.1"/>
    </source>
</evidence>
<gene>
    <name evidence="2" type="ORF">E2C01_090376</name>
</gene>
<sequence length="199" mass="22463">MGLQLGLVGRWARFTLYMDNGSDGSLVVEVCSDRGEYGCCHVTAFPETTTTKVKSQAHQQIPLEYDVQGCKVRVAWLPMQQTRYTLVLSSYGQHILGSPYTINVDESQAPSNQYEEATDWFVACPVIHRGFDRVSSCMLCCRFLSILRRRVVRRVLHIGDRHVVLRGSECIDRSSRTREVSCSLNPTIHSLLSLLHLAT</sequence>